<sequence length="149" mass="15998">MAKQAKQTPEGIVFPEDGEGGRSTQIAGRAAYAAAIGAIDKIAGEKTLKEKSWRKGYTKHVTKFVELSVVDAKAAVIGAEAGLEHMHDQFQFVRDGTAMSISKAMTSISTSFETGIVKGSKPMGKEPFEIPYGDTILKGMALCDQVWLC</sequence>
<name>A0A0L0G802_9EUKA</name>
<dbReference type="Proteomes" id="UP000054560">
    <property type="component" value="Unassembled WGS sequence"/>
</dbReference>
<feature type="region of interest" description="Disordered" evidence="1">
    <location>
        <begin position="1"/>
        <end position="21"/>
    </location>
</feature>
<evidence type="ECO:0000313" key="2">
    <source>
        <dbReference type="EMBL" id="KNC84373.1"/>
    </source>
</evidence>
<keyword evidence="3" id="KW-1185">Reference proteome</keyword>
<dbReference type="STRING" id="667725.A0A0L0G802"/>
<evidence type="ECO:0000256" key="1">
    <source>
        <dbReference type="SAM" id="MobiDB-lite"/>
    </source>
</evidence>
<accession>A0A0L0G802</accession>
<proteinExistence type="predicted"/>
<dbReference type="OrthoDB" id="46988at2759"/>
<evidence type="ECO:0000313" key="3">
    <source>
        <dbReference type="Proteomes" id="UP000054560"/>
    </source>
</evidence>
<dbReference type="RefSeq" id="XP_014158275.1">
    <property type="nucleotide sequence ID" value="XM_014302800.1"/>
</dbReference>
<dbReference type="EMBL" id="KQ241769">
    <property type="protein sequence ID" value="KNC84373.1"/>
    <property type="molecule type" value="Genomic_DNA"/>
</dbReference>
<organism evidence="2 3">
    <name type="scientific">Sphaeroforma arctica JP610</name>
    <dbReference type="NCBI Taxonomy" id="667725"/>
    <lineage>
        <taxon>Eukaryota</taxon>
        <taxon>Ichthyosporea</taxon>
        <taxon>Ichthyophonida</taxon>
        <taxon>Sphaeroforma</taxon>
    </lineage>
</organism>
<dbReference type="AlphaFoldDB" id="A0A0L0G802"/>
<reference evidence="2 3" key="1">
    <citation type="submission" date="2011-02" db="EMBL/GenBank/DDBJ databases">
        <title>The Genome Sequence of Sphaeroforma arctica JP610.</title>
        <authorList>
            <consortium name="The Broad Institute Genome Sequencing Platform"/>
            <person name="Russ C."/>
            <person name="Cuomo C."/>
            <person name="Young S.K."/>
            <person name="Zeng Q."/>
            <person name="Gargeya S."/>
            <person name="Alvarado L."/>
            <person name="Berlin A."/>
            <person name="Chapman S.B."/>
            <person name="Chen Z."/>
            <person name="Freedman E."/>
            <person name="Gellesch M."/>
            <person name="Goldberg J."/>
            <person name="Griggs A."/>
            <person name="Gujja S."/>
            <person name="Heilman E."/>
            <person name="Heiman D."/>
            <person name="Howarth C."/>
            <person name="Mehta T."/>
            <person name="Neiman D."/>
            <person name="Pearson M."/>
            <person name="Roberts A."/>
            <person name="Saif S."/>
            <person name="Shea T."/>
            <person name="Shenoy N."/>
            <person name="Sisk P."/>
            <person name="Stolte C."/>
            <person name="Sykes S."/>
            <person name="White J."/>
            <person name="Yandava C."/>
            <person name="Burger G."/>
            <person name="Gray M.W."/>
            <person name="Holland P.W.H."/>
            <person name="King N."/>
            <person name="Lang F.B.F."/>
            <person name="Roger A.J."/>
            <person name="Ruiz-Trillo I."/>
            <person name="Haas B."/>
            <person name="Nusbaum C."/>
            <person name="Birren B."/>
        </authorList>
    </citation>
    <scope>NUCLEOTIDE SEQUENCE [LARGE SCALE GENOMIC DNA]</scope>
    <source>
        <strain evidence="2 3">JP610</strain>
    </source>
</reference>
<protein>
    <submittedName>
        <fullName evidence="2">Uncharacterized protein</fullName>
    </submittedName>
</protein>
<gene>
    <name evidence="2" type="ORF">SARC_03418</name>
</gene>
<dbReference type="GeneID" id="25903922"/>